<dbReference type="eggNOG" id="COG2764">
    <property type="taxonomic scope" value="Bacteria"/>
</dbReference>
<dbReference type="PANTHER" id="PTHR33990:SF4">
    <property type="entry name" value="PHNB-LIKE DOMAIN-CONTAINING PROTEIN"/>
    <property type="match status" value="1"/>
</dbReference>
<reference evidence="2 3" key="1">
    <citation type="journal article" date="2015" name="Genome Announc.">
        <title>Expanding the biotechnology potential of lactobacilli through comparative genomics of 213 strains and associated genera.</title>
        <authorList>
            <person name="Sun Z."/>
            <person name="Harris H.M."/>
            <person name="McCann A."/>
            <person name="Guo C."/>
            <person name="Argimon S."/>
            <person name="Zhang W."/>
            <person name="Yang X."/>
            <person name="Jeffery I.B."/>
            <person name="Cooney J.C."/>
            <person name="Kagawa T.F."/>
            <person name="Liu W."/>
            <person name="Song Y."/>
            <person name="Salvetti E."/>
            <person name="Wrobel A."/>
            <person name="Rasinkangas P."/>
            <person name="Parkhill J."/>
            <person name="Rea M.C."/>
            <person name="O'Sullivan O."/>
            <person name="Ritari J."/>
            <person name="Douillard F.P."/>
            <person name="Paul Ross R."/>
            <person name="Yang R."/>
            <person name="Briner A.E."/>
            <person name="Felis G.E."/>
            <person name="de Vos W.M."/>
            <person name="Barrangou R."/>
            <person name="Klaenhammer T.R."/>
            <person name="Caufield P.W."/>
            <person name="Cui Y."/>
            <person name="Zhang H."/>
            <person name="O'Toole P.W."/>
        </authorList>
    </citation>
    <scope>NUCLEOTIDE SEQUENCE [LARGE SCALE GENOMIC DNA]</scope>
    <source>
        <strain evidence="2 3">DSM 20623</strain>
    </source>
</reference>
<gene>
    <name evidence="2" type="ORF">IV74_GL000362</name>
</gene>
<accession>A0A0R2I6E5</accession>
<feature type="domain" description="PhnB-like" evidence="1">
    <location>
        <begin position="8"/>
        <end position="142"/>
    </location>
</feature>
<dbReference type="Proteomes" id="UP000051658">
    <property type="component" value="Unassembled WGS sequence"/>
</dbReference>
<keyword evidence="3" id="KW-1185">Reference proteome</keyword>
<evidence type="ECO:0000313" key="3">
    <source>
        <dbReference type="Proteomes" id="UP000051658"/>
    </source>
</evidence>
<protein>
    <recommendedName>
        <fullName evidence="1">PhnB-like domain-containing protein</fullName>
    </recommendedName>
</protein>
<dbReference type="InterPro" id="IPR028973">
    <property type="entry name" value="PhnB-like"/>
</dbReference>
<dbReference type="EMBL" id="JQBS01000007">
    <property type="protein sequence ID" value="KRN57380.1"/>
    <property type="molecule type" value="Genomic_DNA"/>
</dbReference>
<dbReference type="RefSeq" id="WP_034570933.1">
    <property type="nucleotide sequence ID" value="NZ_JQBS01000007.1"/>
</dbReference>
<proteinExistence type="predicted"/>
<dbReference type="PATRIC" id="fig|1449336.4.peg.369"/>
<dbReference type="AlphaFoldDB" id="A0A0R2I6E5"/>
<dbReference type="GeneID" id="89588356"/>
<name>A0A0R2I6E5_CARDV</name>
<sequence length="148" mass="16851">MNQTLEIGIFLSMNGKAQEAITFYKKHLHAKEQFKITYEEMAERDSSLLVTEENKQFISHSVLTIGKTKVMIAEESMNLERPFQIGNNLSLCIQSADLQQIQQFYTNLVSEPQVKVIVPLSSNAFSEAYGVIQDPFGVLIQLNHDERL</sequence>
<dbReference type="InterPro" id="IPR029068">
    <property type="entry name" value="Glyas_Bleomycin-R_OHBP_Dase"/>
</dbReference>
<comment type="caution">
    <text evidence="2">The sequence shown here is derived from an EMBL/GenBank/DDBJ whole genome shotgun (WGS) entry which is preliminary data.</text>
</comment>
<dbReference type="SUPFAM" id="SSF54593">
    <property type="entry name" value="Glyoxalase/Bleomycin resistance protein/Dihydroxybiphenyl dioxygenase"/>
    <property type="match status" value="1"/>
</dbReference>
<organism evidence="2 3">
    <name type="scientific">Carnobacterium divergens DSM 20623</name>
    <dbReference type="NCBI Taxonomy" id="1449336"/>
    <lineage>
        <taxon>Bacteria</taxon>
        <taxon>Bacillati</taxon>
        <taxon>Bacillota</taxon>
        <taxon>Bacilli</taxon>
        <taxon>Lactobacillales</taxon>
        <taxon>Carnobacteriaceae</taxon>
        <taxon>Carnobacterium</taxon>
    </lineage>
</organism>
<dbReference type="Gene3D" id="3.10.180.10">
    <property type="entry name" value="2,3-Dihydroxybiphenyl 1,2-Dioxygenase, domain 1"/>
    <property type="match status" value="1"/>
</dbReference>
<dbReference type="PANTHER" id="PTHR33990">
    <property type="entry name" value="PROTEIN YJDN-RELATED"/>
    <property type="match status" value="1"/>
</dbReference>
<evidence type="ECO:0000259" key="1">
    <source>
        <dbReference type="Pfam" id="PF06983"/>
    </source>
</evidence>
<dbReference type="Pfam" id="PF06983">
    <property type="entry name" value="3-dmu-9_3-mt"/>
    <property type="match status" value="1"/>
</dbReference>
<evidence type="ECO:0000313" key="2">
    <source>
        <dbReference type="EMBL" id="KRN57380.1"/>
    </source>
</evidence>